<dbReference type="Pfam" id="PF04679">
    <property type="entry name" value="DNA_ligase_A_C"/>
    <property type="match status" value="1"/>
</dbReference>
<dbReference type="Pfam" id="PF01068">
    <property type="entry name" value="DNA_ligase_A_M"/>
    <property type="match status" value="1"/>
</dbReference>
<keyword evidence="12" id="KW-0862">Zinc</keyword>
<feature type="compositionally biased region" description="Polar residues" evidence="23">
    <location>
        <begin position="806"/>
        <end position="818"/>
    </location>
</feature>
<dbReference type="Gene3D" id="3.40.50.10190">
    <property type="entry name" value="BRCT domain"/>
    <property type="match status" value="1"/>
</dbReference>
<dbReference type="EC" id="6.5.1.1" evidence="21"/>
<dbReference type="SUPFAM" id="SSF56091">
    <property type="entry name" value="DNA ligase/mRNA capping enzyme, catalytic domain"/>
    <property type="match status" value="1"/>
</dbReference>
<evidence type="ECO:0000259" key="26">
    <source>
        <dbReference type="PROSITE" id="PS50172"/>
    </source>
</evidence>
<reference evidence="28" key="1">
    <citation type="submission" date="2013-10" db="EMBL/GenBank/DDBJ databases">
        <authorList>
            <person name="Schartl M."/>
            <person name="Warren W."/>
        </authorList>
    </citation>
    <scope>NUCLEOTIDE SEQUENCE [LARGE SCALE GENOMIC DNA]</scope>
    <source>
        <strain evidence="28">female</strain>
    </source>
</reference>
<dbReference type="GO" id="GO:0003910">
    <property type="term" value="F:DNA ligase (ATP) activity"/>
    <property type="evidence" value="ECO:0007669"/>
    <property type="project" value="UniProtKB-EC"/>
</dbReference>
<dbReference type="InterPro" id="IPR036599">
    <property type="entry name" value="DNA_ligase_N_sf"/>
</dbReference>
<reference evidence="27" key="2">
    <citation type="submission" date="2025-08" db="UniProtKB">
        <authorList>
            <consortium name="Ensembl"/>
        </authorList>
    </citation>
    <scope>IDENTIFICATION</scope>
</reference>
<dbReference type="FunFam" id="3.40.50.10190:FF:000032">
    <property type="entry name" value="DNA ligase"/>
    <property type="match status" value="1"/>
</dbReference>
<evidence type="ECO:0000259" key="25">
    <source>
        <dbReference type="PROSITE" id="PS50160"/>
    </source>
</evidence>
<dbReference type="InterPro" id="IPR001510">
    <property type="entry name" value="Znf_PARP"/>
</dbReference>
<evidence type="ECO:0000313" key="28">
    <source>
        <dbReference type="Proteomes" id="UP000028760"/>
    </source>
</evidence>
<dbReference type="PROSITE" id="PS50064">
    <property type="entry name" value="ZF_PARP_2"/>
    <property type="match status" value="1"/>
</dbReference>
<keyword evidence="8" id="KW-0479">Metal-binding</keyword>
<dbReference type="OMA" id="GRWCTVT"/>
<dbReference type="Pfam" id="PF04675">
    <property type="entry name" value="DNA_ligase_A_N"/>
    <property type="match status" value="1"/>
</dbReference>
<dbReference type="SUPFAM" id="SSF50249">
    <property type="entry name" value="Nucleic acid-binding proteins"/>
    <property type="match status" value="1"/>
</dbReference>
<dbReference type="Gene3D" id="3.30.1740.10">
    <property type="entry name" value="Zinc finger, PARP-type"/>
    <property type="match status" value="1"/>
</dbReference>
<dbReference type="PROSITE" id="PS50160">
    <property type="entry name" value="DNA_LIGASE_A3"/>
    <property type="match status" value="1"/>
</dbReference>
<dbReference type="InterPro" id="IPR001357">
    <property type="entry name" value="BRCT_dom"/>
</dbReference>
<evidence type="ECO:0000256" key="16">
    <source>
        <dbReference type="ARBA" id="ARBA00023204"/>
    </source>
</evidence>
<dbReference type="GO" id="GO:0006273">
    <property type="term" value="P:lagging strand elongation"/>
    <property type="evidence" value="ECO:0007669"/>
    <property type="project" value="TreeGrafter"/>
</dbReference>
<dbReference type="SUPFAM" id="SSF57716">
    <property type="entry name" value="Glucocorticoid receptor-like (DNA-binding domain)"/>
    <property type="match status" value="1"/>
</dbReference>
<sequence>DMSEQRFLVEYAKRGTAGCKKCKDKIQKGIVRIGKIVPNPFSESAGEMKEWYHVKCIFEKLERARATTKKIEDLTELEGWEELQDEDKELINKHVSDLMAKVNASPKKKVQAKLNTTGQLMAPPADPSVNAPRKFSGFTAAKAGSSGSSSSPGLSASPAAKAGSSSALSTQLCDAQHKDCLFREFRKLCAMVAENNSYNSKTQIIEKFLKKGTGGADKFHGDLYLTVKLLLPGVVKSVYNLNDKQIVKLFSRIFRSNQEDMVRDLEQGDVSETVRIFFEESKSFPPAAKSLLTIQEVDASLMRLAQLTKEDEQQSELENIAKKCTSNDLKCIIRLIKHDLKMNAGAKHVLDAVDPNAYDAFKASRNLGDVIERVLRNQQDASSGSGPRKLLTIEASLMTPVQPMLAEACKSIEYAMKKCPNGMYSEIKYDGERVQVHKNGNTFSYFSRSLKPVLPHKVAHFKEYIPQAFPGGHSMILDAEVLLIDTKTSKPLPFGTLGVHKKAAFQDANVCLFVFDCIYFNGVSLMERPLCERRKFLDDNMVEVPNRILFSEMKHVTRAGDLAEMITRVIREGLEGLVLKDVKGSYEPGKRHWLKVKKDYLNEGAMADTADLVVLGAFYGKGSNGGIMSSFLMGCYDPDSKKWCTVTKCSGGYDDAMLARLQKELDVIKISKEPGKIPSWLKIVKNYYPDFIIRDPEQAPVWEITGAEFSKSEMHTADGISIRFPRMTRIRDDKDWKTATNLHQLRELFRISKENCDFKVTAGPSTSDDKGSSGGDSGGNSPSSSSSRSTPAKKTTSVKKSEESVQSNGQNKTSSQLLQPREQEVGTKYAINSSACVKIWINTSFKEESLCSFQTLLDIFSGVKLFLPDSVQDFDRLRRYFVAYDGDLVPDYDSASATHTLGDPEGGSRAQRVSPSWIWECIRKRRVVPPC</sequence>
<dbReference type="InterPro" id="IPR016059">
    <property type="entry name" value="DNA_ligase_ATP-dep_CS"/>
</dbReference>
<dbReference type="AlphaFoldDB" id="A0A096LT85"/>
<accession>A0A096LT85</accession>
<evidence type="ECO:0000256" key="21">
    <source>
        <dbReference type="RuleBase" id="RU000617"/>
    </source>
</evidence>
<evidence type="ECO:0000256" key="23">
    <source>
        <dbReference type="SAM" id="MobiDB-lite"/>
    </source>
</evidence>
<evidence type="ECO:0000256" key="13">
    <source>
        <dbReference type="ARBA" id="ARBA00022840"/>
    </source>
</evidence>
<comment type="similarity">
    <text evidence="3 22">Belongs to the ATP-dependent DNA ligase family.</text>
</comment>
<dbReference type="GO" id="GO:0071897">
    <property type="term" value="P:DNA biosynthetic process"/>
    <property type="evidence" value="ECO:0007669"/>
    <property type="project" value="InterPro"/>
</dbReference>
<dbReference type="PANTHER" id="PTHR45674:SF9">
    <property type="entry name" value="DNA LIGASE 3"/>
    <property type="match status" value="1"/>
</dbReference>
<dbReference type="SUPFAM" id="SSF117018">
    <property type="entry name" value="ATP-dependent DNA ligase DNA-binding domain"/>
    <property type="match status" value="1"/>
</dbReference>
<keyword evidence="5 21" id="KW-0436">Ligase</keyword>
<keyword evidence="15 21" id="KW-0233">DNA recombination</keyword>
<dbReference type="InterPro" id="IPR036420">
    <property type="entry name" value="BRCT_dom_sf"/>
</dbReference>
<evidence type="ECO:0000256" key="1">
    <source>
        <dbReference type="ARBA" id="ARBA00001946"/>
    </source>
</evidence>
<keyword evidence="11" id="KW-0863">Zinc-finger</keyword>
<keyword evidence="7" id="KW-0235">DNA replication</keyword>
<dbReference type="Ensembl" id="ENSPFOT00000027930.1">
    <property type="protein sequence ID" value="ENSPFOP00000022376.1"/>
    <property type="gene ID" value="ENSPFOG00000002118.2"/>
</dbReference>
<evidence type="ECO:0000256" key="5">
    <source>
        <dbReference type="ARBA" id="ARBA00022598"/>
    </source>
</evidence>
<feature type="domain" description="ATP-dependent DNA ligase family profile" evidence="25">
    <location>
        <begin position="503"/>
        <end position="637"/>
    </location>
</feature>
<dbReference type="GO" id="GO:0070421">
    <property type="term" value="C:DNA ligase III-XRCC1 complex"/>
    <property type="evidence" value="ECO:0007669"/>
    <property type="project" value="TreeGrafter"/>
</dbReference>
<dbReference type="PANTHER" id="PTHR45674">
    <property type="entry name" value="DNA LIGASE 1/3 FAMILY MEMBER"/>
    <property type="match status" value="1"/>
</dbReference>
<dbReference type="GO" id="GO:0005524">
    <property type="term" value="F:ATP binding"/>
    <property type="evidence" value="ECO:0007669"/>
    <property type="project" value="UniProtKB-KW"/>
</dbReference>
<organism evidence="27 28">
    <name type="scientific">Poecilia formosa</name>
    <name type="common">Amazon molly</name>
    <name type="synonym">Limia formosa</name>
    <dbReference type="NCBI Taxonomy" id="48698"/>
    <lineage>
        <taxon>Eukaryota</taxon>
        <taxon>Metazoa</taxon>
        <taxon>Chordata</taxon>
        <taxon>Craniata</taxon>
        <taxon>Vertebrata</taxon>
        <taxon>Euteleostomi</taxon>
        <taxon>Actinopterygii</taxon>
        <taxon>Neopterygii</taxon>
        <taxon>Teleostei</taxon>
        <taxon>Neoteleostei</taxon>
        <taxon>Acanthomorphata</taxon>
        <taxon>Ovalentaria</taxon>
        <taxon>Atherinomorphae</taxon>
        <taxon>Cyprinodontiformes</taxon>
        <taxon>Poeciliidae</taxon>
        <taxon>Poeciliinae</taxon>
        <taxon>Poecilia</taxon>
    </lineage>
</organism>
<dbReference type="EMBL" id="AYCK01009924">
    <property type="status" value="NOT_ANNOTATED_CDS"/>
    <property type="molecule type" value="Genomic_DNA"/>
</dbReference>
<feature type="region of interest" description="Disordered" evidence="23">
    <location>
        <begin position="760"/>
        <end position="823"/>
    </location>
</feature>
<keyword evidence="4" id="KW-0597">Phosphoprotein</keyword>
<evidence type="ECO:0000313" key="27">
    <source>
        <dbReference type="Ensembl" id="ENSPFOP00000022376.1"/>
    </source>
</evidence>
<evidence type="ECO:0000256" key="12">
    <source>
        <dbReference type="ARBA" id="ARBA00022833"/>
    </source>
</evidence>
<proteinExistence type="inferred from homology"/>
<dbReference type="GeneTree" id="ENSGT00940000156492"/>
<dbReference type="Gene3D" id="3.30.1490.70">
    <property type="match status" value="1"/>
</dbReference>
<keyword evidence="13 21" id="KW-0067">ATP-binding</keyword>
<evidence type="ECO:0000256" key="4">
    <source>
        <dbReference type="ARBA" id="ARBA00022553"/>
    </source>
</evidence>
<keyword evidence="10 21" id="KW-0227">DNA damage</keyword>
<keyword evidence="18" id="KW-0131">Cell cycle</keyword>
<dbReference type="FunFam" id="3.30.1740.10:FF:000001">
    <property type="entry name" value="DNA ligase"/>
    <property type="match status" value="1"/>
</dbReference>
<dbReference type="SUPFAM" id="SSF52113">
    <property type="entry name" value="BRCT domain"/>
    <property type="match status" value="1"/>
</dbReference>
<comment type="catalytic activity">
    <reaction evidence="19 21">
        <text>ATP + (deoxyribonucleotide)n-3'-hydroxyl + 5'-phospho-(deoxyribonucleotide)m = (deoxyribonucleotide)n+m + AMP + diphosphate.</text>
        <dbReference type="EC" id="6.5.1.1"/>
    </reaction>
</comment>
<evidence type="ECO:0000256" key="7">
    <source>
        <dbReference type="ARBA" id="ARBA00022705"/>
    </source>
</evidence>
<evidence type="ECO:0000256" key="14">
    <source>
        <dbReference type="ARBA" id="ARBA00022842"/>
    </source>
</evidence>
<dbReference type="CDD" id="cd18431">
    <property type="entry name" value="BRCT_DNA_ligase_III"/>
    <property type="match status" value="1"/>
</dbReference>
<evidence type="ECO:0000256" key="22">
    <source>
        <dbReference type="RuleBase" id="RU004196"/>
    </source>
</evidence>
<evidence type="ECO:0000256" key="9">
    <source>
        <dbReference type="ARBA" id="ARBA00022741"/>
    </source>
</evidence>
<dbReference type="InterPro" id="IPR000977">
    <property type="entry name" value="DNA_ligase_ATP-dep"/>
</dbReference>
<dbReference type="InterPro" id="IPR031916">
    <property type="entry name" value="LIG3_BRCT"/>
</dbReference>
<name>A0A096LT85_POEFO</name>
<feature type="compositionally biased region" description="Low complexity" evidence="23">
    <location>
        <begin position="779"/>
        <end position="795"/>
    </location>
</feature>
<dbReference type="InterPro" id="IPR012308">
    <property type="entry name" value="DNA_ligase_ATP-dep_N"/>
</dbReference>
<keyword evidence="17" id="KW-0539">Nucleus</keyword>
<comment type="subunit">
    <text evidence="20">Isoform 3 interacts (via BRCT domain) with the nuclear DNA-repair protein XRCC1. Interacts with POLG. Interacts with POLB.</text>
</comment>
<dbReference type="Pfam" id="PF00645">
    <property type="entry name" value="zf-PARP"/>
    <property type="match status" value="1"/>
</dbReference>
<feature type="region of interest" description="Disordered" evidence="23">
    <location>
        <begin position="141"/>
        <end position="160"/>
    </location>
</feature>
<dbReference type="Gene3D" id="2.40.50.140">
    <property type="entry name" value="Nucleic acid-binding proteins"/>
    <property type="match status" value="1"/>
</dbReference>
<dbReference type="Pfam" id="PF16759">
    <property type="entry name" value="LIG3_BRCT"/>
    <property type="match status" value="1"/>
</dbReference>
<evidence type="ECO:0000256" key="17">
    <source>
        <dbReference type="ARBA" id="ARBA00023242"/>
    </source>
</evidence>
<dbReference type="FunFam" id="1.10.3260.10:FF:000002">
    <property type="entry name" value="DNA ligase"/>
    <property type="match status" value="1"/>
</dbReference>
<feature type="domain" description="BRCT" evidence="26">
    <location>
        <begin position="855"/>
        <end position="931"/>
    </location>
</feature>
<dbReference type="NCBIfam" id="TIGR00574">
    <property type="entry name" value="dnl1"/>
    <property type="match status" value="1"/>
</dbReference>
<dbReference type="PROSITE" id="PS00333">
    <property type="entry name" value="DNA_LIGASE_A2"/>
    <property type="match status" value="1"/>
</dbReference>
<evidence type="ECO:0000256" key="19">
    <source>
        <dbReference type="ARBA" id="ARBA00034003"/>
    </source>
</evidence>
<keyword evidence="28" id="KW-1185">Reference proteome</keyword>
<dbReference type="GO" id="GO:0031981">
    <property type="term" value="C:nuclear lumen"/>
    <property type="evidence" value="ECO:0007669"/>
    <property type="project" value="UniProtKB-ARBA"/>
</dbReference>
<evidence type="ECO:0000256" key="18">
    <source>
        <dbReference type="ARBA" id="ARBA00023306"/>
    </source>
</evidence>
<dbReference type="InterPro" id="IPR012310">
    <property type="entry name" value="DNA_ligase_ATP-dep_cent"/>
</dbReference>
<dbReference type="PROSITE" id="PS00347">
    <property type="entry name" value="ZF_PARP_1"/>
    <property type="match status" value="1"/>
</dbReference>
<keyword evidence="6" id="KW-0132">Cell division</keyword>
<keyword evidence="9 21" id="KW-0547">Nucleotide-binding</keyword>
<dbReference type="GO" id="GO:0006310">
    <property type="term" value="P:DNA recombination"/>
    <property type="evidence" value="ECO:0007669"/>
    <property type="project" value="UniProtKB-KW"/>
</dbReference>
<dbReference type="InterPro" id="IPR050191">
    <property type="entry name" value="ATP-dep_DNA_ligase"/>
</dbReference>
<dbReference type="FunFam" id="2.40.50.140:FF:000085">
    <property type="entry name" value="DNA ligase"/>
    <property type="match status" value="1"/>
</dbReference>
<dbReference type="PROSITE" id="PS00697">
    <property type="entry name" value="DNA_LIGASE_A1"/>
    <property type="match status" value="1"/>
</dbReference>
<dbReference type="CDD" id="cd07967">
    <property type="entry name" value="OBF_DNA_ligase_III"/>
    <property type="match status" value="1"/>
</dbReference>
<keyword evidence="16 21" id="KW-0234">DNA repair</keyword>
<feature type="domain" description="PARP-type" evidence="24">
    <location>
        <begin position="7"/>
        <end position="99"/>
    </location>
</feature>
<dbReference type="SMART" id="SM01336">
    <property type="entry name" value="zf-PARP"/>
    <property type="match status" value="1"/>
</dbReference>
<dbReference type="Proteomes" id="UP000028760">
    <property type="component" value="Unassembled WGS sequence"/>
</dbReference>
<protein>
    <recommendedName>
        <fullName evidence="21">DNA ligase</fullName>
        <ecNumber evidence="21">6.5.1.1</ecNumber>
    </recommendedName>
</protein>
<evidence type="ECO:0000256" key="2">
    <source>
        <dbReference type="ARBA" id="ARBA00004123"/>
    </source>
</evidence>
<dbReference type="InterPro" id="IPR036957">
    <property type="entry name" value="Znf_PARP_sf"/>
</dbReference>
<dbReference type="CDD" id="cd07902">
    <property type="entry name" value="Adenylation_DNA_ligase_III"/>
    <property type="match status" value="1"/>
</dbReference>
<evidence type="ECO:0000256" key="8">
    <source>
        <dbReference type="ARBA" id="ARBA00022723"/>
    </source>
</evidence>
<evidence type="ECO:0000259" key="24">
    <source>
        <dbReference type="PROSITE" id="PS50064"/>
    </source>
</evidence>
<evidence type="ECO:0000256" key="6">
    <source>
        <dbReference type="ARBA" id="ARBA00022618"/>
    </source>
</evidence>
<dbReference type="GO" id="GO:0097681">
    <property type="term" value="P:double-strand break repair via alternative nonhomologous end joining"/>
    <property type="evidence" value="ECO:0007669"/>
    <property type="project" value="UniProtKB-ARBA"/>
</dbReference>
<evidence type="ECO:0000256" key="10">
    <source>
        <dbReference type="ARBA" id="ARBA00022763"/>
    </source>
</evidence>
<comment type="cofactor">
    <cofactor evidence="1">
        <name>Mg(2+)</name>
        <dbReference type="ChEBI" id="CHEBI:18420"/>
    </cofactor>
</comment>
<evidence type="ECO:0000256" key="3">
    <source>
        <dbReference type="ARBA" id="ARBA00007572"/>
    </source>
</evidence>
<evidence type="ECO:0000256" key="11">
    <source>
        <dbReference type="ARBA" id="ARBA00022771"/>
    </source>
</evidence>
<dbReference type="GO" id="GO:0005739">
    <property type="term" value="C:mitochondrion"/>
    <property type="evidence" value="ECO:0007669"/>
    <property type="project" value="GOC"/>
</dbReference>
<dbReference type="Gene3D" id="1.10.3260.10">
    <property type="entry name" value="DNA ligase, ATP-dependent, N-terminal domain"/>
    <property type="match status" value="1"/>
</dbReference>
<keyword evidence="14" id="KW-0460">Magnesium</keyword>
<reference evidence="27" key="3">
    <citation type="submission" date="2025-09" db="UniProtKB">
        <authorList>
            <consortium name="Ensembl"/>
        </authorList>
    </citation>
    <scope>IDENTIFICATION</scope>
</reference>
<dbReference type="GO" id="GO:0051053">
    <property type="term" value="P:negative regulation of DNA metabolic process"/>
    <property type="evidence" value="ECO:0007669"/>
    <property type="project" value="UniProtKB-ARBA"/>
</dbReference>
<dbReference type="SMART" id="SM00292">
    <property type="entry name" value="BRCT"/>
    <property type="match status" value="1"/>
</dbReference>
<dbReference type="FunFam" id="3.30.470.30:FF:000003">
    <property type="entry name" value="DNA ligase"/>
    <property type="match status" value="1"/>
</dbReference>
<dbReference type="Gene3D" id="3.30.470.30">
    <property type="entry name" value="DNA ligase/mRNA capping enzyme"/>
    <property type="match status" value="1"/>
</dbReference>
<dbReference type="GO" id="GO:0008270">
    <property type="term" value="F:zinc ion binding"/>
    <property type="evidence" value="ECO:0007669"/>
    <property type="project" value="UniProtKB-KW"/>
</dbReference>
<dbReference type="InterPro" id="IPR012340">
    <property type="entry name" value="NA-bd_OB-fold"/>
</dbReference>
<dbReference type="InterPro" id="IPR012309">
    <property type="entry name" value="DNA_ligase_ATP-dep_C"/>
</dbReference>
<dbReference type="GO" id="GO:0051301">
    <property type="term" value="P:cell division"/>
    <property type="evidence" value="ECO:0007669"/>
    <property type="project" value="UniProtKB-KW"/>
</dbReference>
<dbReference type="GO" id="GO:0003677">
    <property type="term" value="F:DNA binding"/>
    <property type="evidence" value="ECO:0007669"/>
    <property type="project" value="InterPro"/>
</dbReference>
<evidence type="ECO:0000256" key="15">
    <source>
        <dbReference type="ARBA" id="ARBA00023172"/>
    </source>
</evidence>
<comment type="subcellular location">
    <subcellularLocation>
        <location evidence="2">Nucleus</location>
    </subcellularLocation>
</comment>
<dbReference type="GO" id="GO:0043504">
    <property type="term" value="P:mitochondrial DNA repair"/>
    <property type="evidence" value="ECO:0007669"/>
    <property type="project" value="UniProtKB-ARBA"/>
</dbReference>
<evidence type="ECO:0000256" key="20">
    <source>
        <dbReference type="ARBA" id="ARBA00065554"/>
    </source>
</evidence>
<dbReference type="PROSITE" id="PS50172">
    <property type="entry name" value="BRCT"/>
    <property type="match status" value="1"/>
</dbReference>